<feature type="compositionally biased region" description="Basic residues" evidence="1">
    <location>
        <begin position="1"/>
        <end position="21"/>
    </location>
</feature>
<reference evidence="2" key="1">
    <citation type="submission" date="2018-05" db="EMBL/GenBank/DDBJ databases">
        <authorList>
            <person name="Lanie J.A."/>
            <person name="Ng W.-L."/>
            <person name="Kazmierczak K.M."/>
            <person name="Andrzejewski T.M."/>
            <person name="Davidsen T.M."/>
            <person name="Wayne K.J."/>
            <person name="Tettelin H."/>
            <person name="Glass J.I."/>
            <person name="Rusch D."/>
            <person name="Podicherti R."/>
            <person name="Tsui H.-C.T."/>
            <person name="Winkler M.E."/>
        </authorList>
    </citation>
    <scope>NUCLEOTIDE SEQUENCE</scope>
</reference>
<name>A0A381SAV5_9ZZZZ</name>
<accession>A0A381SAV5</accession>
<feature type="region of interest" description="Disordered" evidence="1">
    <location>
        <begin position="1"/>
        <end position="69"/>
    </location>
</feature>
<gene>
    <name evidence="2" type="ORF">METZ01_LOCUS52211</name>
</gene>
<evidence type="ECO:0000313" key="2">
    <source>
        <dbReference type="EMBL" id="SUZ99357.1"/>
    </source>
</evidence>
<proteinExistence type="predicted"/>
<dbReference type="AlphaFoldDB" id="A0A381SAV5"/>
<feature type="non-terminal residue" evidence="2">
    <location>
        <position position="1"/>
    </location>
</feature>
<sequence>GDGRRQPGRRAGRSQRPRRPPGHPVRDRGVVVRPTGGPRRGPPPDRPGHRRGLRAGRSGASGSRRADRM</sequence>
<protein>
    <submittedName>
        <fullName evidence="2">Uncharacterized protein</fullName>
    </submittedName>
</protein>
<dbReference type="EMBL" id="UINC01002694">
    <property type="protein sequence ID" value="SUZ99357.1"/>
    <property type="molecule type" value="Genomic_DNA"/>
</dbReference>
<organism evidence="2">
    <name type="scientific">marine metagenome</name>
    <dbReference type="NCBI Taxonomy" id="408172"/>
    <lineage>
        <taxon>unclassified sequences</taxon>
        <taxon>metagenomes</taxon>
        <taxon>ecological metagenomes</taxon>
    </lineage>
</organism>
<feature type="non-terminal residue" evidence="2">
    <location>
        <position position="69"/>
    </location>
</feature>
<evidence type="ECO:0000256" key="1">
    <source>
        <dbReference type="SAM" id="MobiDB-lite"/>
    </source>
</evidence>